<accession>A0AAE0S2X3</accession>
<dbReference type="EMBL" id="JAEAOA010002069">
    <property type="protein sequence ID" value="KAK3584208.1"/>
    <property type="molecule type" value="Genomic_DNA"/>
</dbReference>
<dbReference type="Proteomes" id="UP001195483">
    <property type="component" value="Unassembled WGS sequence"/>
</dbReference>
<organism evidence="1 2">
    <name type="scientific">Potamilus streckersoni</name>
    <dbReference type="NCBI Taxonomy" id="2493646"/>
    <lineage>
        <taxon>Eukaryota</taxon>
        <taxon>Metazoa</taxon>
        <taxon>Spiralia</taxon>
        <taxon>Lophotrochozoa</taxon>
        <taxon>Mollusca</taxon>
        <taxon>Bivalvia</taxon>
        <taxon>Autobranchia</taxon>
        <taxon>Heteroconchia</taxon>
        <taxon>Palaeoheterodonta</taxon>
        <taxon>Unionida</taxon>
        <taxon>Unionoidea</taxon>
        <taxon>Unionidae</taxon>
        <taxon>Ambleminae</taxon>
        <taxon>Lampsilini</taxon>
        <taxon>Potamilus</taxon>
    </lineage>
</organism>
<protein>
    <submittedName>
        <fullName evidence="1">Uncharacterized protein</fullName>
    </submittedName>
</protein>
<reference evidence="1" key="3">
    <citation type="submission" date="2023-05" db="EMBL/GenBank/DDBJ databases">
        <authorList>
            <person name="Smith C.H."/>
        </authorList>
    </citation>
    <scope>NUCLEOTIDE SEQUENCE</scope>
    <source>
        <strain evidence="1">CHS0354</strain>
        <tissue evidence="1">Mantle</tissue>
    </source>
</reference>
<sequence>MSTGLLIPRRRTKITFPIISPSAHPVKPDSAFNVKSMLRAYEFEQNGDKNRPRKSTKKLLPIKGNTSRKANLRLLMIDMQNGDTAGAEAYAERLIASENPHYASEGYFYRMYIDVDKKDYAKATERYQVWDKTYGEPIHRQKTDC</sequence>
<gene>
    <name evidence="1" type="ORF">CHS0354_035289</name>
</gene>
<keyword evidence="2" id="KW-1185">Reference proteome</keyword>
<reference evidence="1" key="1">
    <citation type="journal article" date="2021" name="Genome Biol. Evol.">
        <title>A High-Quality Reference Genome for a Parasitic Bivalve with Doubly Uniparental Inheritance (Bivalvia: Unionida).</title>
        <authorList>
            <person name="Smith C.H."/>
        </authorList>
    </citation>
    <scope>NUCLEOTIDE SEQUENCE</scope>
    <source>
        <strain evidence="1">CHS0354</strain>
    </source>
</reference>
<reference evidence="1" key="2">
    <citation type="journal article" date="2021" name="Genome Biol. Evol.">
        <title>Developing a high-quality reference genome for a parasitic bivalve with doubly uniparental inheritance (Bivalvia: Unionida).</title>
        <authorList>
            <person name="Smith C.H."/>
        </authorList>
    </citation>
    <scope>NUCLEOTIDE SEQUENCE</scope>
    <source>
        <strain evidence="1">CHS0354</strain>
        <tissue evidence="1">Mantle</tissue>
    </source>
</reference>
<name>A0AAE0S2X3_9BIVA</name>
<evidence type="ECO:0000313" key="2">
    <source>
        <dbReference type="Proteomes" id="UP001195483"/>
    </source>
</evidence>
<proteinExistence type="predicted"/>
<evidence type="ECO:0000313" key="1">
    <source>
        <dbReference type="EMBL" id="KAK3584208.1"/>
    </source>
</evidence>
<comment type="caution">
    <text evidence="1">The sequence shown here is derived from an EMBL/GenBank/DDBJ whole genome shotgun (WGS) entry which is preliminary data.</text>
</comment>
<dbReference type="AlphaFoldDB" id="A0AAE0S2X3"/>